<keyword evidence="2" id="KW-1185">Reference proteome</keyword>
<evidence type="ECO:0000313" key="1">
    <source>
        <dbReference type="EMBL" id="CAK9142715.1"/>
    </source>
</evidence>
<dbReference type="Proteomes" id="UP001642360">
    <property type="component" value="Unassembled WGS sequence"/>
</dbReference>
<proteinExistence type="predicted"/>
<reference evidence="1 2" key="1">
    <citation type="submission" date="2024-02" db="EMBL/GenBank/DDBJ databases">
        <authorList>
            <person name="Vignale AGUSTIN F."/>
            <person name="Sosa J E."/>
            <person name="Modenutti C."/>
        </authorList>
    </citation>
    <scope>NUCLEOTIDE SEQUENCE [LARGE SCALE GENOMIC DNA]</scope>
</reference>
<name>A0ABC8RCM4_9AQUA</name>
<gene>
    <name evidence="1" type="ORF">ILEXP_LOCUS10405</name>
</gene>
<accession>A0ABC8RCM4</accession>
<dbReference type="AlphaFoldDB" id="A0ABC8RCM4"/>
<protein>
    <submittedName>
        <fullName evidence="1">Uncharacterized protein</fullName>
    </submittedName>
</protein>
<sequence length="58" mass="6553">MLERLESGMLRPTLFINLCAEGSFEEFKESSDIKGEAANLRLEGGKHLPTQLLEIFEI</sequence>
<dbReference type="EMBL" id="CAUOFW020001247">
    <property type="protein sequence ID" value="CAK9142715.1"/>
    <property type="molecule type" value="Genomic_DNA"/>
</dbReference>
<organism evidence="1 2">
    <name type="scientific">Ilex paraguariensis</name>
    <name type="common">yerba mate</name>
    <dbReference type="NCBI Taxonomy" id="185542"/>
    <lineage>
        <taxon>Eukaryota</taxon>
        <taxon>Viridiplantae</taxon>
        <taxon>Streptophyta</taxon>
        <taxon>Embryophyta</taxon>
        <taxon>Tracheophyta</taxon>
        <taxon>Spermatophyta</taxon>
        <taxon>Magnoliopsida</taxon>
        <taxon>eudicotyledons</taxon>
        <taxon>Gunneridae</taxon>
        <taxon>Pentapetalae</taxon>
        <taxon>asterids</taxon>
        <taxon>campanulids</taxon>
        <taxon>Aquifoliales</taxon>
        <taxon>Aquifoliaceae</taxon>
        <taxon>Ilex</taxon>
    </lineage>
</organism>
<comment type="caution">
    <text evidence="1">The sequence shown here is derived from an EMBL/GenBank/DDBJ whole genome shotgun (WGS) entry which is preliminary data.</text>
</comment>
<evidence type="ECO:0000313" key="2">
    <source>
        <dbReference type="Proteomes" id="UP001642360"/>
    </source>
</evidence>